<feature type="region of interest" description="Disordered" evidence="1">
    <location>
        <begin position="215"/>
        <end position="252"/>
    </location>
</feature>
<reference evidence="2" key="1">
    <citation type="submission" date="2021-01" db="EMBL/GenBank/DDBJ databases">
        <authorList>
            <person name="Corre E."/>
            <person name="Pelletier E."/>
            <person name="Niang G."/>
            <person name="Scheremetjew M."/>
            <person name="Finn R."/>
            <person name="Kale V."/>
            <person name="Holt S."/>
            <person name="Cochrane G."/>
            <person name="Meng A."/>
            <person name="Brown T."/>
            <person name="Cohen L."/>
        </authorList>
    </citation>
    <scope>NUCLEOTIDE SEQUENCE</scope>
    <source>
        <strain evidence="2">CCMP826</strain>
    </source>
</reference>
<gene>
    <name evidence="2" type="ORF">HTAM1171_LOCUS9673</name>
</gene>
<accession>A0A7S2I5B0</accession>
<organism evidence="2">
    <name type="scientific">Helicotheca tamesis</name>
    <dbReference type="NCBI Taxonomy" id="374047"/>
    <lineage>
        <taxon>Eukaryota</taxon>
        <taxon>Sar</taxon>
        <taxon>Stramenopiles</taxon>
        <taxon>Ochrophyta</taxon>
        <taxon>Bacillariophyta</taxon>
        <taxon>Mediophyceae</taxon>
        <taxon>Lithodesmiophycidae</taxon>
        <taxon>Lithodesmiales</taxon>
        <taxon>Lithodesmiaceae</taxon>
        <taxon>Helicotheca</taxon>
    </lineage>
</organism>
<dbReference type="AlphaFoldDB" id="A0A7S2I5B0"/>
<protein>
    <submittedName>
        <fullName evidence="2">Uncharacterized protein</fullName>
    </submittedName>
</protein>
<proteinExistence type="predicted"/>
<evidence type="ECO:0000256" key="1">
    <source>
        <dbReference type="SAM" id="MobiDB-lite"/>
    </source>
</evidence>
<sequence>MLPSKLPSLLLNSSLLRGCFGSCLLHCYLLSLPLSVSGFFIATTTARVNKHFSFQQCPNNNALINVKASLVDEERVVKNDDIPWKVSLTASVSLPADTPEPAVDLKRLSRSVHSSTQSKLSRVLEGHQSNTEKTMKLLQMEIELARKSEGALKYHLFRNQAESQPMPSLLSTNLEKNKDLLAECLEKNYLAVKRLLRPISFDTITVAGKPYLTTEGSADNVDLNSNDDKDEETDYWGSGGVADGETDSKESEGYDTALQVVGHVSRDWTEGGQSCRKMTNGWIITE</sequence>
<dbReference type="EMBL" id="HBGV01015677">
    <property type="protein sequence ID" value="CAD9509015.1"/>
    <property type="molecule type" value="Transcribed_RNA"/>
</dbReference>
<name>A0A7S2I5B0_9STRA</name>
<evidence type="ECO:0000313" key="2">
    <source>
        <dbReference type="EMBL" id="CAD9509015.1"/>
    </source>
</evidence>